<dbReference type="Proteomes" id="UP001156870">
    <property type="component" value="Unassembled WGS sequence"/>
</dbReference>
<keyword evidence="4" id="KW-0963">Cytoplasm</keyword>
<dbReference type="GO" id="GO:0006310">
    <property type="term" value="P:DNA recombination"/>
    <property type="evidence" value="ECO:0007669"/>
    <property type="project" value="UniProtKB-KW"/>
</dbReference>
<dbReference type="AlphaFoldDB" id="A0AA37WNP1"/>
<name>A0AA37WNP1_9GAMM</name>
<evidence type="ECO:0000256" key="2">
    <source>
        <dbReference type="ARBA" id="ARBA00008657"/>
    </source>
</evidence>
<keyword evidence="5" id="KW-0233">DNA recombination</keyword>
<gene>
    <name evidence="6" type="primary">rdgC_2</name>
    <name evidence="6" type="ORF">GCM10007877_34870</name>
</gene>
<dbReference type="GO" id="GO:0000018">
    <property type="term" value="P:regulation of DNA recombination"/>
    <property type="evidence" value="ECO:0007669"/>
    <property type="project" value="TreeGrafter"/>
</dbReference>
<comment type="subcellular location">
    <subcellularLocation>
        <location evidence="1">Cytoplasm</location>
        <location evidence="1">Nucleoid</location>
    </subcellularLocation>
</comment>
<evidence type="ECO:0000313" key="7">
    <source>
        <dbReference type="Proteomes" id="UP001156870"/>
    </source>
</evidence>
<dbReference type="GO" id="GO:0003690">
    <property type="term" value="F:double-stranded DNA binding"/>
    <property type="evidence" value="ECO:0007669"/>
    <property type="project" value="TreeGrafter"/>
</dbReference>
<protein>
    <recommendedName>
        <fullName evidence="3">Recombination-associated protein RdgC</fullName>
    </recommendedName>
</protein>
<organism evidence="6 7">
    <name type="scientific">Marinibactrum halimedae</name>
    <dbReference type="NCBI Taxonomy" id="1444977"/>
    <lineage>
        <taxon>Bacteria</taxon>
        <taxon>Pseudomonadati</taxon>
        <taxon>Pseudomonadota</taxon>
        <taxon>Gammaproteobacteria</taxon>
        <taxon>Cellvibrionales</taxon>
        <taxon>Cellvibrionaceae</taxon>
        <taxon>Marinibactrum</taxon>
    </lineage>
</organism>
<evidence type="ECO:0000256" key="3">
    <source>
        <dbReference type="ARBA" id="ARBA00022296"/>
    </source>
</evidence>
<comment type="caution">
    <text evidence="6">The sequence shown here is derived from an EMBL/GenBank/DDBJ whole genome shotgun (WGS) entry which is preliminary data.</text>
</comment>
<dbReference type="InterPro" id="IPR007476">
    <property type="entry name" value="RdgC"/>
</dbReference>
<dbReference type="Pfam" id="PF04381">
    <property type="entry name" value="RdgC"/>
    <property type="match status" value="1"/>
</dbReference>
<dbReference type="EMBL" id="BSPD01000087">
    <property type="protein sequence ID" value="GLS27768.1"/>
    <property type="molecule type" value="Genomic_DNA"/>
</dbReference>
<evidence type="ECO:0000256" key="4">
    <source>
        <dbReference type="ARBA" id="ARBA00022490"/>
    </source>
</evidence>
<evidence type="ECO:0000256" key="5">
    <source>
        <dbReference type="ARBA" id="ARBA00023172"/>
    </source>
</evidence>
<keyword evidence="7" id="KW-1185">Reference proteome</keyword>
<evidence type="ECO:0000256" key="1">
    <source>
        <dbReference type="ARBA" id="ARBA00004453"/>
    </source>
</evidence>
<dbReference type="PANTHER" id="PTHR38103">
    <property type="entry name" value="RECOMBINATION-ASSOCIATED PROTEIN RDGC"/>
    <property type="match status" value="1"/>
</dbReference>
<proteinExistence type="inferred from homology"/>
<dbReference type="GO" id="GO:0043590">
    <property type="term" value="C:bacterial nucleoid"/>
    <property type="evidence" value="ECO:0007669"/>
    <property type="project" value="TreeGrafter"/>
</dbReference>
<reference evidence="6 7" key="1">
    <citation type="journal article" date="2014" name="Int. J. Syst. Evol. Microbiol.">
        <title>Complete genome sequence of Corynebacterium casei LMG S-19264T (=DSM 44701T), isolated from a smear-ripened cheese.</title>
        <authorList>
            <consortium name="US DOE Joint Genome Institute (JGI-PGF)"/>
            <person name="Walter F."/>
            <person name="Albersmeier A."/>
            <person name="Kalinowski J."/>
            <person name="Ruckert C."/>
        </authorList>
    </citation>
    <scope>NUCLEOTIDE SEQUENCE [LARGE SCALE GENOMIC DNA]</scope>
    <source>
        <strain evidence="6 7">NBRC 110095</strain>
    </source>
</reference>
<accession>A0AA37WNP1</accession>
<dbReference type="RefSeq" id="WP_284285489.1">
    <property type="nucleotide sequence ID" value="NZ_BSPD01000087.1"/>
</dbReference>
<evidence type="ECO:0000313" key="6">
    <source>
        <dbReference type="EMBL" id="GLS27768.1"/>
    </source>
</evidence>
<sequence length="319" mass="35901">MLFKHANVFWLSPDMDTSFFTGEKFAQKLSENPFVNCGRHEMERSGWVPPFEQYDNKSLTYANGHTVLITLKVEKRQPNATGVRQLIQRKIDEIEKKEDRKVYHKERLAIKDDVVQQVLPETLPVSERINAFISTKDRMVIVDCSSENKAEDFISELRKTLGSLPVTRSQTGQPCDEVMSSWIKNSELPSGLTLGSKIKLSSKQESASVATLTNQDLTSCEVHEHLDNGKTVKEIALHAEEKCSFSLTSSLTLKSFSWSDKLLMQNESDDFETADKADFQICSSGIIALLKSFVDVFKITGIQPAANFSLTMQQDGTHP</sequence>
<dbReference type="PANTHER" id="PTHR38103:SF1">
    <property type="entry name" value="RECOMBINATION-ASSOCIATED PROTEIN RDGC"/>
    <property type="match status" value="1"/>
</dbReference>
<comment type="similarity">
    <text evidence="2">Belongs to the RdgC family.</text>
</comment>